<dbReference type="EMBL" id="JBJUIK010000017">
    <property type="protein sequence ID" value="KAL3498360.1"/>
    <property type="molecule type" value="Genomic_DNA"/>
</dbReference>
<accession>A0ABD2XWJ4</accession>
<keyword evidence="2" id="KW-1185">Reference proteome</keyword>
<name>A0ABD2XWJ4_9GENT</name>
<dbReference type="Proteomes" id="UP001630127">
    <property type="component" value="Unassembled WGS sequence"/>
</dbReference>
<protein>
    <submittedName>
        <fullName evidence="1">Uncharacterized protein</fullName>
    </submittedName>
</protein>
<proteinExistence type="predicted"/>
<evidence type="ECO:0000313" key="2">
    <source>
        <dbReference type="Proteomes" id="UP001630127"/>
    </source>
</evidence>
<reference evidence="1 2" key="1">
    <citation type="submission" date="2024-11" db="EMBL/GenBank/DDBJ databases">
        <title>A near-complete genome assembly of Cinchona calisaya.</title>
        <authorList>
            <person name="Lian D.C."/>
            <person name="Zhao X.W."/>
            <person name="Wei L."/>
        </authorList>
    </citation>
    <scope>NUCLEOTIDE SEQUENCE [LARGE SCALE GENOMIC DNA]</scope>
    <source>
        <tissue evidence="1">Nenye</tissue>
    </source>
</reference>
<comment type="caution">
    <text evidence="1">The sequence shown here is derived from an EMBL/GenBank/DDBJ whole genome shotgun (WGS) entry which is preliminary data.</text>
</comment>
<evidence type="ECO:0000313" key="1">
    <source>
        <dbReference type="EMBL" id="KAL3498360.1"/>
    </source>
</evidence>
<feature type="non-terminal residue" evidence="1">
    <location>
        <position position="1"/>
    </location>
</feature>
<gene>
    <name evidence="1" type="ORF">ACH5RR_041092</name>
</gene>
<sequence>SKESFRVSCDPSTEALIFRFPILDGYLHEKNAESDAEGTWLHWFLVNVL</sequence>
<dbReference type="AlphaFoldDB" id="A0ABD2XWJ4"/>
<organism evidence="1 2">
    <name type="scientific">Cinchona calisaya</name>
    <dbReference type="NCBI Taxonomy" id="153742"/>
    <lineage>
        <taxon>Eukaryota</taxon>
        <taxon>Viridiplantae</taxon>
        <taxon>Streptophyta</taxon>
        <taxon>Embryophyta</taxon>
        <taxon>Tracheophyta</taxon>
        <taxon>Spermatophyta</taxon>
        <taxon>Magnoliopsida</taxon>
        <taxon>eudicotyledons</taxon>
        <taxon>Gunneridae</taxon>
        <taxon>Pentapetalae</taxon>
        <taxon>asterids</taxon>
        <taxon>lamiids</taxon>
        <taxon>Gentianales</taxon>
        <taxon>Rubiaceae</taxon>
        <taxon>Cinchonoideae</taxon>
        <taxon>Cinchoneae</taxon>
        <taxon>Cinchona</taxon>
    </lineage>
</organism>